<accession>A0AAV2Z774</accession>
<dbReference type="InterPro" id="IPR008913">
    <property type="entry name" value="Znf_CHY"/>
</dbReference>
<feature type="domain" description="CTCHY-type" evidence="8">
    <location>
        <begin position="77"/>
        <end position="142"/>
    </location>
</feature>
<reference evidence="9" key="2">
    <citation type="journal article" date="2023" name="Microbiol Resour">
        <title>Decontamination and Annotation of the Draft Genome Sequence of the Oomycete Lagenidium giganteum ARSEF 373.</title>
        <authorList>
            <person name="Morgan W.R."/>
            <person name="Tartar A."/>
        </authorList>
    </citation>
    <scope>NUCLEOTIDE SEQUENCE</scope>
    <source>
        <strain evidence="9">ARSEF 373</strain>
    </source>
</reference>
<evidence type="ECO:0000256" key="4">
    <source>
        <dbReference type="PROSITE-ProRule" id="PRU00601"/>
    </source>
</evidence>
<feature type="domain" description="CHY-type" evidence="7">
    <location>
        <begin position="7"/>
        <end position="75"/>
    </location>
</feature>
<dbReference type="GO" id="GO:0005634">
    <property type="term" value="C:nucleus"/>
    <property type="evidence" value="ECO:0007669"/>
    <property type="project" value="TreeGrafter"/>
</dbReference>
<evidence type="ECO:0000313" key="9">
    <source>
        <dbReference type="EMBL" id="DBA03206.1"/>
    </source>
</evidence>
<dbReference type="InterPro" id="IPR037274">
    <property type="entry name" value="Znf_CHY_sf"/>
</dbReference>
<comment type="caution">
    <text evidence="9">The sequence shown here is derived from an EMBL/GenBank/DDBJ whole genome shotgun (WGS) entry which is preliminary data.</text>
</comment>
<dbReference type="SUPFAM" id="SSF161245">
    <property type="entry name" value="Zinc hairpin stack"/>
    <property type="match status" value="1"/>
</dbReference>
<keyword evidence="1" id="KW-0479">Metal-binding</keyword>
<dbReference type="Pfam" id="PF13639">
    <property type="entry name" value="zf-RING_2"/>
    <property type="match status" value="1"/>
</dbReference>
<keyword evidence="2 4" id="KW-0863">Zinc-finger</keyword>
<keyword evidence="10" id="KW-1185">Reference proteome</keyword>
<dbReference type="InterPro" id="IPR001841">
    <property type="entry name" value="Znf_RING"/>
</dbReference>
<dbReference type="PROSITE" id="PS51266">
    <property type="entry name" value="ZF_CHY"/>
    <property type="match status" value="1"/>
</dbReference>
<dbReference type="GO" id="GO:0061630">
    <property type="term" value="F:ubiquitin protein ligase activity"/>
    <property type="evidence" value="ECO:0007669"/>
    <property type="project" value="TreeGrafter"/>
</dbReference>
<sequence>MPGGPVAVDASERCEHYERGCRVLAECCKKWVGCRLCHDSAIDTHQIDRHAIREIECLSCGTQQPCAQDCKECGTRMASYFCSVCNLFDNKGDEKQIFHCDDCGICRVGGRENFFHCAKCCGCFAKTLENNHKCLEGTMHRECAICLEVTFDSRISARVLPCGHVMHETCFKDALQFGHWTCPTCREPLVTISDLEESGNDEDGSEAPGDEDDDDEQEEWETESGSEPDSDNAENEDGDRSSETNDDRQQGVEHDDGASTTNEQQQL</sequence>
<evidence type="ECO:0000256" key="1">
    <source>
        <dbReference type="ARBA" id="ARBA00022723"/>
    </source>
</evidence>
<dbReference type="GO" id="GO:0006511">
    <property type="term" value="P:ubiquitin-dependent protein catabolic process"/>
    <property type="evidence" value="ECO:0007669"/>
    <property type="project" value="TreeGrafter"/>
</dbReference>
<keyword evidence="3" id="KW-0862">Zinc</keyword>
<dbReference type="PROSITE" id="PS51270">
    <property type="entry name" value="ZF_CTCHY"/>
    <property type="match status" value="1"/>
</dbReference>
<evidence type="ECO:0000259" key="8">
    <source>
        <dbReference type="PROSITE" id="PS51270"/>
    </source>
</evidence>
<dbReference type="SUPFAM" id="SSF161219">
    <property type="entry name" value="CHY zinc finger-like"/>
    <property type="match status" value="1"/>
</dbReference>
<feature type="compositionally biased region" description="Basic and acidic residues" evidence="5">
    <location>
        <begin position="238"/>
        <end position="257"/>
    </location>
</feature>
<evidence type="ECO:0000313" key="10">
    <source>
        <dbReference type="Proteomes" id="UP001146120"/>
    </source>
</evidence>
<evidence type="ECO:0000256" key="2">
    <source>
        <dbReference type="ARBA" id="ARBA00022771"/>
    </source>
</evidence>
<feature type="compositionally biased region" description="Acidic residues" evidence="5">
    <location>
        <begin position="196"/>
        <end position="237"/>
    </location>
</feature>
<evidence type="ECO:0000259" key="6">
    <source>
        <dbReference type="PROSITE" id="PS50089"/>
    </source>
</evidence>
<reference evidence="9" key="1">
    <citation type="submission" date="2022-11" db="EMBL/GenBank/DDBJ databases">
        <authorList>
            <person name="Morgan W.R."/>
            <person name="Tartar A."/>
        </authorList>
    </citation>
    <scope>NUCLEOTIDE SEQUENCE</scope>
    <source>
        <strain evidence="9">ARSEF 373</strain>
    </source>
</reference>
<evidence type="ECO:0000256" key="5">
    <source>
        <dbReference type="SAM" id="MobiDB-lite"/>
    </source>
</evidence>
<dbReference type="Pfam" id="PF05495">
    <property type="entry name" value="zf-CHY"/>
    <property type="match status" value="1"/>
</dbReference>
<feature type="compositionally biased region" description="Polar residues" evidence="5">
    <location>
        <begin position="258"/>
        <end position="267"/>
    </location>
</feature>
<dbReference type="GO" id="GO:0008270">
    <property type="term" value="F:zinc ion binding"/>
    <property type="evidence" value="ECO:0007669"/>
    <property type="project" value="UniProtKB-KW"/>
</dbReference>
<protein>
    <recommendedName>
        <fullName evidence="11">RING finger and CHY zinc finger domain-containing protein 1</fullName>
    </recommendedName>
</protein>
<dbReference type="EMBL" id="DAKRPA010000022">
    <property type="protein sequence ID" value="DBA03206.1"/>
    <property type="molecule type" value="Genomic_DNA"/>
</dbReference>
<evidence type="ECO:0000256" key="3">
    <source>
        <dbReference type="ARBA" id="ARBA00022833"/>
    </source>
</evidence>
<dbReference type="PROSITE" id="PS50089">
    <property type="entry name" value="ZF_RING_2"/>
    <property type="match status" value="1"/>
</dbReference>
<evidence type="ECO:0000259" key="7">
    <source>
        <dbReference type="PROSITE" id="PS51266"/>
    </source>
</evidence>
<dbReference type="InterPro" id="IPR013083">
    <property type="entry name" value="Znf_RING/FYVE/PHD"/>
</dbReference>
<dbReference type="InterPro" id="IPR017921">
    <property type="entry name" value="Znf_CTCHY"/>
</dbReference>
<proteinExistence type="predicted"/>
<dbReference type="GO" id="GO:0016567">
    <property type="term" value="P:protein ubiquitination"/>
    <property type="evidence" value="ECO:0007669"/>
    <property type="project" value="TreeGrafter"/>
</dbReference>
<feature type="region of interest" description="Disordered" evidence="5">
    <location>
        <begin position="196"/>
        <end position="267"/>
    </location>
</feature>
<dbReference type="Gene3D" id="3.30.40.10">
    <property type="entry name" value="Zinc/RING finger domain, C3HC4 (zinc finger)"/>
    <property type="match status" value="1"/>
</dbReference>
<dbReference type="InterPro" id="IPR037275">
    <property type="entry name" value="Znf_CTCHY_sf"/>
</dbReference>
<dbReference type="SMART" id="SM00184">
    <property type="entry name" value="RING"/>
    <property type="match status" value="1"/>
</dbReference>
<gene>
    <name evidence="9" type="ORF">N0F65_003926</name>
</gene>
<dbReference type="Proteomes" id="UP001146120">
    <property type="component" value="Unassembled WGS sequence"/>
</dbReference>
<name>A0AAV2Z774_9STRA</name>
<dbReference type="AlphaFoldDB" id="A0AAV2Z774"/>
<feature type="domain" description="RING-type" evidence="6">
    <location>
        <begin position="143"/>
        <end position="186"/>
    </location>
</feature>
<dbReference type="SUPFAM" id="SSF57850">
    <property type="entry name" value="RING/U-box"/>
    <property type="match status" value="1"/>
</dbReference>
<dbReference type="PANTHER" id="PTHR21319">
    <property type="entry name" value="RING FINGER AND CHY ZINC FINGER DOMAIN-CONTAINING PROTEIN 1"/>
    <property type="match status" value="1"/>
</dbReference>
<organism evidence="9 10">
    <name type="scientific">Lagenidium giganteum</name>
    <dbReference type="NCBI Taxonomy" id="4803"/>
    <lineage>
        <taxon>Eukaryota</taxon>
        <taxon>Sar</taxon>
        <taxon>Stramenopiles</taxon>
        <taxon>Oomycota</taxon>
        <taxon>Peronosporomycetes</taxon>
        <taxon>Pythiales</taxon>
        <taxon>Pythiaceae</taxon>
    </lineage>
</organism>
<evidence type="ECO:0008006" key="11">
    <source>
        <dbReference type="Google" id="ProtNLM"/>
    </source>
</evidence>
<dbReference type="PANTHER" id="PTHR21319:SF53">
    <property type="entry name" value="RING FINGER AND CHY ZINC FINGER DOMAIN-CONTAINING PROTEIN 1"/>
    <property type="match status" value="1"/>
</dbReference>